<feature type="region of interest" description="Disordered" evidence="1">
    <location>
        <begin position="1"/>
        <end position="48"/>
    </location>
</feature>
<evidence type="ECO:0000256" key="1">
    <source>
        <dbReference type="SAM" id="MobiDB-lite"/>
    </source>
</evidence>
<dbReference type="EMBL" id="OW240916">
    <property type="protein sequence ID" value="CAH2293342.1"/>
    <property type="molecule type" value="Genomic_DNA"/>
</dbReference>
<dbReference type="AlphaFoldDB" id="A0AAD1W909"/>
<feature type="non-terminal residue" evidence="2">
    <location>
        <position position="129"/>
    </location>
</feature>
<evidence type="ECO:0000313" key="2">
    <source>
        <dbReference type="EMBL" id="CAH2293342.1"/>
    </source>
</evidence>
<evidence type="ECO:0000313" key="3">
    <source>
        <dbReference type="Proteomes" id="UP001295444"/>
    </source>
</evidence>
<feature type="non-terminal residue" evidence="2">
    <location>
        <position position="1"/>
    </location>
</feature>
<gene>
    <name evidence="2" type="ORF">PECUL_23A028253</name>
</gene>
<name>A0AAD1W909_PELCU</name>
<organism evidence="2 3">
    <name type="scientific">Pelobates cultripes</name>
    <name type="common">Western spadefoot toad</name>
    <dbReference type="NCBI Taxonomy" id="61616"/>
    <lineage>
        <taxon>Eukaryota</taxon>
        <taxon>Metazoa</taxon>
        <taxon>Chordata</taxon>
        <taxon>Craniata</taxon>
        <taxon>Vertebrata</taxon>
        <taxon>Euteleostomi</taxon>
        <taxon>Amphibia</taxon>
        <taxon>Batrachia</taxon>
        <taxon>Anura</taxon>
        <taxon>Pelobatoidea</taxon>
        <taxon>Pelobatidae</taxon>
        <taxon>Pelobates</taxon>
    </lineage>
</organism>
<accession>A0AAD1W909</accession>
<sequence length="129" mass="14433">LVEPKTIVPQTTYNRQRRWGPDIQPPTHQKEPERSSIGNPPIEEPPLEASSNAMLHSLAEVKGYLAEEIKHTAAEVKAEITARGARTVILEQRMEHVVTAHNSAMALTNSLLHRITDLELELEDVSNRS</sequence>
<proteinExistence type="predicted"/>
<protein>
    <submittedName>
        <fullName evidence="2">Uncharacterized protein</fullName>
    </submittedName>
</protein>
<keyword evidence="3" id="KW-1185">Reference proteome</keyword>
<dbReference type="Proteomes" id="UP001295444">
    <property type="component" value="Chromosome 05"/>
</dbReference>
<reference evidence="2" key="1">
    <citation type="submission" date="2022-03" db="EMBL/GenBank/DDBJ databases">
        <authorList>
            <person name="Alioto T."/>
            <person name="Alioto T."/>
            <person name="Gomez Garrido J."/>
        </authorList>
    </citation>
    <scope>NUCLEOTIDE SEQUENCE</scope>
</reference>